<sequence>DWTTPCVDWCHLGHVGDLLGGIQPTGYYHIVSTAALVAMAGHEVCGLIATYMGSKQTQALIPHLKSRCLPSFLLALMFGVLATAERFFSRPEWTIAHVGPSADGLTAPGRPVYTMQYLEWGINVPILMILSGYCSLGRPLLEVSRPLIVTNVYVIFCWAAQVSDSGLVKWMLILISMAMYGWASVDMLQWVKDFEGSAPQDLPSRGIRPWLSNGLILAFVLYGVVYMSSVTGLVDAHAERKGFFVLTFGAKIAYCAAFVFIRADEYHKTLTDVLRKVSVSNVGMISILRGSFDIILPCVLDAAGRCKLPPAMSGDMQKLEKMLGDHGKEDKSDFSAYVRNVVRQADCPQGSEVSLSTQGIWTCAGGAMPPIAQVLHSKMLSTSQSRLSATLHLSVVPRSAVSHGKERDESKEMDVAQTGFEDFKAVEARTSAGGSTQISSDSGSVIVANLGDLTKLGAILHASSVQESEEGSQYWGPSMVTDTMSHLGAFADNAAPLSCGFDARIAGIWEGRPRRHRLHAVFHADGKRTRRRQDCVKANITVLGQTMDARFRVNCSVEPCQLDIEVLPKGSPPPALPYIFKFGPQGSLYLCGPADKRLQRPTSFEGPGLCIMERVDHAMPMPMLRQESVPTQMPFGKFRSFEPDPEFSRNTTESCKDWWVTRERPRSDRGATAERPRSDVARANVSKKEREENVLANGAIAAATWLLALELLYQALATHKIESFGASKNLPVLSLQKSLNSIKLLSQKGSIWLRAAQLLEKALQHGHQDRNGRVERRKSSLTLSMFTGKR</sequence>
<feature type="transmembrane region" description="Helical" evidence="7">
    <location>
        <begin position="210"/>
        <end position="230"/>
    </location>
</feature>
<feature type="region of interest" description="Disordered" evidence="6">
    <location>
        <begin position="665"/>
        <end position="688"/>
    </location>
</feature>
<dbReference type="InterPro" id="IPR001425">
    <property type="entry name" value="Arc/bac/fun_rhodopsins"/>
</dbReference>
<organism evidence="8 9">
    <name type="scientific">Durusdinium trenchii</name>
    <dbReference type="NCBI Taxonomy" id="1381693"/>
    <lineage>
        <taxon>Eukaryota</taxon>
        <taxon>Sar</taxon>
        <taxon>Alveolata</taxon>
        <taxon>Dinophyceae</taxon>
        <taxon>Suessiales</taxon>
        <taxon>Symbiodiniaceae</taxon>
        <taxon>Durusdinium</taxon>
    </lineage>
</organism>
<dbReference type="SUPFAM" id="SSF81321">
    <property type="entry name" value="Family A G protein-coupled receptor-like"/>
    <property type="match status" value="1"/>
</dbReference>
<keyword evidence="5 7" id="KW-0472">Membrane</keyword>
<dbReference type="Gene3D" id="1.20.1070.10">
    <property type="entry name" value="Rhodopsin 7-helix transmembrane proteins"/>
    <property type="match status" value="1"/>
</dbReference>
<keyword evidence="4 7" id="KW-1133">Transmembrane helix</keyword>
<comment type="caution">
    <text evidence="8">The sequence shown here is derived from an EMBL/GenBank/DDBJ whole genome shotgun (WGS) entry which is preliminary data.</text>
</comment>
<protein>
    <recommendedName>
        <fullName evidence="10">Cas1p 10 TM acyl transferase domain-containing protein</fullName>
    </recommendedName>
</protein>
<keyword evidence="9" id="KW-1185">Reference proteome</keyword>
<proteinExistence type="inferred from homology"/>
<comment type="subcellular location">
    <subcellularLocation>
        <location evidence="1">Membrane</location>
        <topology evidence="1">Multi-pass membrane protein</topology>
    </subcellularLocation>
</comment>
<feature type="transmembrane region" description="Helical" evidence="7">
    <location>
        <begin position="167"/>
        <end position="189"/>
    </location>
</feature>
<evidence type="ECO:0000256" key="5">
    <source>
        <dbReference type="ARBA" id="ARBA00023136"/>
    </source>
</evidence>
<evidence type="ECO:0000256" key="6">
    <source>
        <dbReference type="SAM" id="MobiDB-lite"/>
    </source>
</evidence>
<evidence type="ECO:0000256" key="7">
    <source>
        <dbReference type="SAM" id="Phobius"/>
    </source>
</evidence>
<dbReference type="EMBL" id="CAXAMN010023284">
    <property type="protein sequence ID" value="CAK9076483.1"/>
    <property type="molecule type" value="Genomic_DNA"/>
</dbReference>
<comment type="similarity">
    <text evidence="2">Belongs to the archaeal/bacterial/fungal opsin family.</text>
</comment>
<dbReference type="Proteomes" id="UP001642484">
    <property type="component" value="Unassembled WGS sequence"/>
</dbReference>
<feature type="non-terminal residue" evidence="8">
    <location>
        <position position="1"/>
    </location>
</feature>
<gene>
    <name evidence="8" type="ORF">CCMP2556_LOCUS37687</name>
</gene>
<evidence type="ECO:0008006" key="10">
    <source>
        <dbReference type="Google" id="ProtNLM"/>
    </source>
</evidence>
<dbReference type="Pfam" id="PF01036">
    <property type="entry name" value="Bac_rhodopsin"/>
    <property type="match status" value="1"/>
</dbReference>
<name>A0ABP0PKD4_9DINO</name>
<reference evidence="8 9" key="1">
    <citation type="submission" date="2024-02" db="EMBL/GenBank/DDBJ databases">
        <authorList>
            <person name="Chen Y."/>
            <person name="Shah S."/>
            <person name="Dougan E. K."/>
            <person name="Thang M."/>
            <person name="Chan C."/>
        </authorList>
    </citation>
    <scope>NUCLEOTIDE SEQUENCE [LARGE SCALE GENOMIC DNA]</scope>
</reference>
<evidence type="ECO:0000313" key="8">
    <source>
        <dbReference type="EMBL" id="CAK9076483.1"/>
    </source>
</evidence>
<feature type="transmembrane region" description="Helical" evidence="7">
    <location>
        <begin position="27"/>
        <end position="52"/>
    </location>
</feature>
<evidence type="ECO:0000313" key="9">
    <source>
        <dbReference type="Proteomes" id="UP001642484"/>
    </source>
</evidence>
<evidence type="ECO:0000256" key="3">
    <source>
        <dbReference type="ARBA" id="ARBA00022692"/>
    </source>
</evidence>
<evidence type="ECO:0000256" key="1">
    <source>
        <dbReference type="ARBA" id="ARBA00004141"/>
    </source>
</evidence>
<feature type="transmembrane region" description="Helical" evidence="7">
    <location>
        <begin position="242"/>
        <end position="261"/>
    </location>
</feature>
<evidence type="ECO:0000256" key="2">
    <source>
        <dbReference type="ARBA" id="ARBA00008130"/>
    </source>
</evidence>
<accession>A0ABP0PKD4</accession>
<evidence type="ECO:0000256" key="4">
    <source>
        <dbReference type="ARBA" id="ARBA00022989"/>
    </source>
</evidence>
<keyword evidence="3 7" id="KW-0812">Transmembrane</keyword>